<evidence type="ECO:0000313" key="2">
    <source>
        <dbReference type="EMBL" id="KAF6397025.1"/>
    </source>
</evidence>
<evidence type="ECO:0000256" key="1">
    <source>
        <dbReference type="SAM" id="MobiDB-lite"/>
    </source>
</evidence>
<accession>A0A7J8BF01</accession>
<comment type="caution">
    <text evidence="2">The sequence shown here is derived from an EMBL/GenBank/DDBJ whole genome shotgun (WGS) entry which is preliminary data.</text>
</comment>
<dbReference type="EMBL" id="JACASE010000017">
    <property type="protein sequence ID" value="KAF6397025.1"/>
    <property type="molecule type" value="Genomic_DNA"/>
</dbReference>
<name>A0A7J8BF01_ROUAE</name>
<keyword evidence="3" id="KW-1185">Reference proteome</keyword>
<reference evidence="2 3" key="1">
    <citation type="journal article" date="2020" name="Nature">
        <title>Six reference-quality genomes reveal evolution of bat adaptations.</title>
        <authorList>
            <person name="Jebb D."/>
            <person name="Huang Z."/>
            <person name="Pippel M."/>
            <person name="Hughes G.M."/>
            <person name="Lavrichenko K."/>
            <person name="Devanna P."/>
            <person name="Winkler S."/>
            <person name="Jermiin L.S."/>
            <person name="Skirmuntt E.C."/>
            <person name="Katzourakis A."/>
            <person name="Burkitt-Gray L."/>
            <person name="Ray D.A."/>
            <person name="Sullivan K.A.M."/>
            <person name="Roscito J.G."/>
            <person name="Kirilenko B.M."/>
            <person name="Davalos L.M."/>
            <person name="Corthals A.P."/>
            <person name="Power M.L."/>
            <person name="Jones G."/>
            <person name="Ransome R.D."/>
            <person name="Dechmann D.K.N."/>
            <person name="Locatelli A.G."/>
            <person name="Puechmaille S.J."/>
            <person name="Fedrigo O."/>
            <person name="Jarvis E.D."/>
            <person name="Hiller M."/>
            <person name="Vernes S.C."/>
            <person name="Myers E.W."/>
            <person name="Teeling E.C."/>
        </authorList>
    </citation>
    <scope>NUCLEOTIDE SEQUENCE [LARGE SCALE GENOMIC DNA]</scope>
    <source>
        <strain evidence="2">MRouAeg1</strain>
        <tissue evidence="2">Muscle</tissue>
    </source>
</reference>
<dbReference type="AlphaFoldDB" id="A0A7J8BF01"/>
<gene>
    <name evidence="2" type="ORF">HJG63_009697</name>
</gene>
<feature type="region of interest" description="Disordered" evidence="1">
    <location>
        <begin position="121"/>
        <end position="178"/>
    </location>
</feature>
<dbReference type="Proteomes" id="UP000593571">
    <property type="component" value="Unassembled WGS sequence"/>
</dbReference>
<proteinExistence type="predicted"/>
<organism evidence="2 3">
    <name type="scientific">Rousettus aegyptiacus</name>
    <name type="common">Egyptian fruit bat</name>
    <name type="synonym">Pteropus aegyptiacus</name>
    <dbReference type="NCBI Taxonomy" id="9407"/>
    <lineage>
        <taxon>Eukaryota</taxon>
        <taxon>Metazoa</taxon>
        <taxon>Chordata</taxon>
        <taxon>Craniata</taxon>
        <taxon>Vertebrata</taxon>
        <taxon>Euteleostomi</taxon>
        <taxon>Mammalia</taxon>
        <taxon>Eutheria</taxon>
        <taxon>Laurasiatheria</taxon>
        <taxon>Chiroptera</taxon>
        <taxon>Yinpterochiroptera</taxon>
        <taxon>Pteropodoidea</taxon>
        <taxon>Pteropodidae</taxon>
        <taxon>Rousettinae</taxon>
        <taxon>Rousettus</taxon>
    </lineage>
</organism>
<evidence type="ECO:0000313" key="3">
    <source>
        <dbReference type="Proteomes" id="UP000593571"/>
    </source>
</evidence>
<protein>
    <submittedName>
        <fullName evidence="2">Uncharacterized protein</fullName>
    </submittedName>
</protein>
<sequence>MGRCAGGFAEGPARGKFSQRTLPPVKQTTRVTSTGLCARLFHSLTHLREPGNSPACVKQQLWAAREGTKRREHAKGISDVAASFTSCCHVYFHVGTHKQTKVRVMVSPRFRRPLRVSPSLLCPASGPEPSIPAARKPSLSPDVPSRAPGLGLGVRGRDSSQDRVGPWLTPTPQPEVCPQGQVWVCSSETLS</sequence>